<name>A0ABY9WKQ2_9BACT</name>
<keyword evidence="3" id="KW-1185">Reference proteome</keyword>
<dbReference type="EMBL" id="CP043494">
    <property type="protein sequence ID" value="WNG43729.1"/>
    <property type="molecule type" value="Genomic_DNA"/>
</dbReference>
<protein>
    <submittedName>
        <fullName evidence="2">Uncharacterized protein</fullName>
    </submittedName>
</protein>
<sequence>MGFTAGVSPVGAIRAMRPRPSTASGLSPYGSMGSLQASLRQLVEDEVSERILWTPSWATAAAPEH</sequence>
<feature type="region of interest" description="Disordered" evidence="1">
    <location>
        <begin position="1"/>
        <end position="29"/>
    </location>
</feature>
<organism evidence="2 3">
    <name type="scientific">Archangium minus</name>
    <dbReference type="NCBI Taxonomy" id="83450"/>
    <lineage>
        <taxon>Bacteria</taxon>
        <taxon>Pseudomonadati</taxon>
        <taxon>Myxococcota</taxon>
        <taxon>Myxococcia</taxon>
        <taxon>Myxococcales</taxon>
        <taxon>Cystobacterineae</taxon>
        <taxon>Archangiaceae</taxon>
        <taxon>Archangium</taxon>
    </lineage>
</organism>
<dbReference type="Proteomes" id="UP001611383">
    <property type="component" value="Chromosome"/>
</dbReference>
<proteinExistence type="predicted"/>
<evidence type="ECO:0000256" key="1">
    <source>
        <dbReference type="SAM" id="MobiDB-lite"/>
    </source>
</evidence>
<evidence type="ECO:0000313" key="2">
    <source>
        <dbReference type="EMBL" id="WNG43729.1"/>
    </source>
</evidence>
<evidence type="ECO:0000313" key="3">
    <source>
        <dbReference type="Proteomes" id="UP001611383"/>
    </source>
</evidence>
<gene>
    <name evidence="2" type="ORF">F0U60_06170</name>
</gene>
<accession>A0ABY9WKQ2</accession>
<reference evidence="2 3" key="1">
    <citation type="submission" date="2019-08" db="EMBL/GenBank/DDBJ databases">
        <title>Archangium and Cystobacter genomes.</title>
        <authorList>
            <person name="Chen I.-C.K."/>
            <person name="Wielgoss S."/>
        </authorList>
    </citation>
    <scope>NUCLEOTIDE SEQUENCE [LARGE SCALE GENOMIC DNA]</scope>
    <source>
        <strain evidence="2 3">Cbm 6</strain>
    </source>
</reference>